<dbReference type="OrthoDB" id="270602at2759"/>
<dbReference type="InterPro" id="IPR006577">
    <property type="entry name" value="UAS"/>
</dbReference>
<dbReference type="SMART" id="SM00594">
    <property type="entry name" value="UAS"/>
    <property type="match status" value="1"/>
</dbReference>
<proteinExistence type="predicted"/>
<dbReference type="Gene3D" id="1.10.8.10">
    <property type="entry name" value="DNA helicase RuvA subunit, C-terminal domain"/>
    <property type="match status" value="1"/>
</dbReference>
<dbReference type="InterPro" id="IPR009060">
    <property type="entry name" value="UBA-like_sf"/>
</dbReference>
<feature type="region of interest" description="Disordered" evidence="1">
    <location>
        <begin position="161"/>
        <end position="223"/>
    </location>
</feature>
<organism evidence="3 4">
    <name type="scientific">Ascosphaera apis ARSEF 7405</name>
    <dbReference type="NCBI Taxonomy" id="392613"/>
    <lineage>
        <taxon>Eukaryota</taxon>
        <taxon>Fungi</taxon>
        <taxon>Dikarya</taxon>
        <taxon>Ascomycota</taxon>
        <taxon>Pezizomycotina</taxon>
        <taxon>Eurotiomycetes</taxon>
        <taxon>Eurotiomycetidae</taxon>
        <taxon>Onygenales</taxon>
        <taxon>Ascosphaeraceae</taxon>
        <taxon>Ascosphaera</taxon>
    </lineage>
</organism>
<dbReference type="InterPro" id="IPR036249">
    <property type="entry name" value="Thioredoxin-like_sf"/>
</dbReference>
<keyword evidence="4" id="KW-1185">Reference proteome</keyword>
<dbReference type="InterPro" id="IPR029071">
    <property type="entry name" value="Ubiquitin-like_domsf"/>
</dbReference>
<feature type="region of interest" description="Disordered" evidence="1">
    <location>
        <begin position="397"/>
        <end position="456"/>
    </location>
</feature>
<feature type="compositionally biased region" description="Acidic residues" evidence="1">
    <location>
        <begin position="429"/>
        <end position="445"/>
    </location>
</feature>
<name>A0A168ALS1_9EURO</name>
<feature type="compositionally biased region" description="Acidic residues" evidence="1">
    <location>
        <begin position="73"/>
        <end position="90"/>
    </location>
</feature>
<dbReference type="Pfam" id="PF13899">
    <property type="entry name" value="Thioredoxin_7"/>
    <property type="match status" value="1"/>
</dbReference>
<feature type="region of interest" description="Disordered" evidence="1">
    <location>
        <begin position="48"/>
        <end position="101"/>
    </location>
</feature>
<dbReference type="SUPFAM" id="SSF52833">
    <property type="entry name" value="Thioredoxin-like"/>
    <property type="match status" value="1"/>
</dbReference>
<dbReference type="GO" id="GO:0043130">
    <property type="term" value="F:ubiquitin binding"/>
    <property type="evidence" value="ECO:0007669"/>
    <property type="project" value="TreeGrafter"/>
</dbReference>
<protein>
    <submittedName>
        <fullName evidence="3">Uas</fullName>
    </submittedName>
</protein>
<comment type="caution">
    <text evidence="3">The sequence shown here is derived from an EMBL/GenBank/DDBJ whole genome shotgun (WGS) entry which is preliminary data.</text>
</comment>
<feature type="domain" description="UAS" evidence="2">
    <location>
        <begin position="225"/>
        <end position="352"/>
    </location>
</feature>
<feature type="compositionally biased region" description="Polar residues" evidence="1">
    <location>
        <begin position="194"/>
        <end position="217"/>
    </location>
</feature>
<dbReference type="GO" id="GO:0005634">
    <property type="term" value="C:nucleus"/>
    <property type="evidence" value="ECO:0007669"/>
    <property type="project" value="TreeGrafter"/>
</dbReference>
<dbReference type="Gene3D" id="3.40.30.10">
    <property type="entry name" value="Glutaredoxin"/>
    <property type="match status" value="1"/>
</dbReference>
<dbReference type="EMBL" id="AZGZ01000007">
    <property type="protein sequence ID" value="KZZ94081.1"/>
    <property type="molecule type" value="Genomic_DNA"/>
</dbReference>
<dbReference type="SUPFAM" id="SSF54236">
    <property type="entry name" value="Ubiquitin-like"/>
    <property type="match status" value="1"/>
</dbReference>
<sequence length="562" mass="62973">MASDEIISQFTEICGCSDRIAKQYLQLADDNIEQATMLFFENGGVDLNPTQTGPAASASRPDRGEVAHGAASIDDDDDNDHDDDDDDDVQIIENPHYESDEAMARRLQEEMYGGRGSGSRGNGAAGAGAGVGADIDDVRAPMARTTETLVGPDYSDMGYGMPTSTLGRARRGPAGVFTQQRQSSSIWNAEDPENISSSSTTRPARNGRPSASTTPTGPGSAKLNRLAEMYKPPFDIMSDLPWDALREEARSIPKWIMINIQDPSIFDCQILNRDLFKDEGIKETIKQSFIFAQYTVDDPRAQTYLNYYFQNYESQDAFPYIAIVDPRTGEQVKRWSGRPVPERSEFLIQVHEFLDRYSLSVWAKNPVPVQRKNDDKKRKTVKDLDKMTEEEMLEMAMRESMGEQVREKSVDPDELTKDNDKGKQREGIEIENEDDNEVEMTDDLVPESAPETESPEHGLFISIPTPPSPIAEPPLGPTVTRIQFRHPSGRVIRRFSLQDPVRRIYEWMKAEPLSEEMKGKEFECVCLGKNLIWALDDTVETAGLKNGTVMVGWVGDEEEEED</sequence>
<dbReference type="Proteomes" id="UP000242877">
    <property type="component" value="Unassembled WGS sequence"/>
</dbReference>
<dbReference type="InterPro" id="IPR050730">
    <property type="entry name" value="UBX_domain-protein"/>
</dbReference>
<dbReference type="Gene3D" id="3.10.20.90">
    <property type="entry name" value="Phosphatidylinositol 3-kinase Catalytic Subunit, Chain A, domain 1"/>
    <property type="match status" value="1"/>
</dbReference>
<dbReference type="InterPro" id="IPR001012">
    <property type="entry name" value="UBX_dom"/>
</dbReference>
<dbReference type="InterPro" id="IPR003903">
    <property type="entry name" value="UIM_dom"/>
</dbReference>
<dbReference type="PROSITE" id="PS50330">
    <property type="entry name" value="UIM"/>
    <property type="match status" value="1"/>
</dbReference>
<evidence type="ECO:0000256" key="1">
    <source>
        <dbReference type="SAM" id="MobiDB-lite"/>
    </source>
</evidence>
<dbReference type="Pfam" id="PF14555">
    <property type="entry name" value="UBA_4"/>
    <property type="match status" value="1"/>
</dbReference>
<accession>A0A168ALS1</accession>
<dbReference type="AlphaFoldDB" id="A0A168ALS1"/>
<dbReference type="CDD" id="cd02958">
    <property type="entry name" value="UAS"/>
    <property type="match status" value="1"/>
</dbReference>
<evidence type="ECO:0000313" key="4">
    <source>
        <dbReference type="Proteomes" id="UP000242877"/>
    </source>
</evidence>
<reference evidence="3 4" key="1">
    <citation type="journal article" date="2016" name="Genome Biol. Evol.">
        <title>Divergent and convergent evolution of fungal pathogenicity.</title>
        <authorList>
            <person name="Shang Y."/>
            <person name="Xiao G."/>
            <person name="Zheng P."/>
            <person name="Cen K."/>
            <person name="Zhan S."/>
            <person name="Wang C."/>
        </authorList>
    </citation>
    <scope>NUCLEOTIDE SEQUENCE [LARGE SCALE GENOMIC DNA]</scope>
    <source>
        <strain evidence="3 4">ARSEF 7405</strain>
    </source>
</reference>
<feature type="compositionally biased region" description="Polar residues" evidence="1">
    <location>
        <begin position="177"/>
        <end position="187"/>
    </location>
</feature>
<dbReference type="GO" id="GO:0043161">
    <property type="term" value="P:proteasome-mediated ubiquitin-dependent protein catabolic process"/>
    <property type="evidence" value="ECO:0007669"/>
    <property type="project" value="TreeGrafter"/>
</dbReference>
<evidence type="ECO:0000259" key="2">
    <source>
        <dbReference type="SMART" id="SM00594"/>
    </source>
</evidence>
<dbReference type="PANTHER" id="PTHR23322">
    <property type="entry name" value="FAS-ASSOCIATED PROTEIN"/>
    <property type="match status" value="1"/>
</dbReference>
<dbReference type="SUPFAM" id="SSF46934">
    <property type="entry name" value="UBA-like"/>
    <property type="match status" value="1"/>
</dbReference>
<gene>
    <name evidence="3" type="ORF">AAP_02174</name>
</gene>
<feature type="compositionally biased region" description="Basic and acidic residues" evidence="1">
    <location>
        <begin position="397"/>
        <end position="428"/>
    </location>
</feature>
<dbReference type="VEuPathDB" id="FungiDB:AAP_02174"/>
<evidence type="ECO:0000313" key="3">
    <source>
        <dbReference type="EMBL" id="KZZ94081.1"/>
    </source>
</evidence>
<dbReference type="PANTHER" id="PTHR23322:SF6">
    <property type="entry name" value="UBX DOMAIN-CONTAINING PROTEIN 7"/>
    <property type="match status" value="1"/>
</dbReference>
<dbReference type="Pfam" id="PF00789">
    <property type="entry name" value="UBX"/>
    <property type="match status" value="1"/>
</dbReference>